<keyword evidence="7" id="KW-0804">Transcription</keyword>
<dbReference type="GO" id="GO:0000981">
    <property type="term" value="F:DNA-binding transcription factor activity, RNA polymerase II-specific"/>
    <property type="evidence" value="ECO:0007669"/>
    <property type="project" value="UniProtKB-ARBA"/>
</dbReference>
<feature type="region of interest" description="Disordered" evidence="11">
    <location>
        <begin position="534"/>
        <end position="554"/>
    </location>
</feature>
<dbReference type="SUPFAM" id="SSF57667">
    <property type="entry name" value="beta-beta-alpha zinc fingers"/>
    <property type="match status" value="2"/>
</dbReference>
<feature type="compositionally biased region" description="Polar residues" evidence="11">
    <location>
        <begin position="322"/>
        <end position="331"/>
    </location>
</feature>
<accession>A0AAV5S658</accession>
<dbReference type="PANTHER" id="PTHR14003:SF19">
    <property type="entry name" value="YY2 TRANSCRIPTION FACTOR"/>
    <property type="match status" value="1"/>
</dbReference>
<feature type="compositionally biased region" description="Low complexity" evidence="11">
    <location>
        <begin position="542"/>
        <end position="554"/>
    </location>
</feature>
<sequence>MDSEIDSWLINPQTVLDNRARDGDDGANSSFVPPSYIQQTTDESFLNTSGIGALYDFDGYGKQGTTTVEKPTQEVDEFALDYGDIDNLLTQELKELDIPLAPEQDQGGDAEFDWRQNILASPNQFQSQHSKKPSLAQARLHKRGPSGTAIFGFANHNKTLSISSIQRTIQDMSKDPNITSILGSNNNNNMPSASPSSIEAAPQYANSTTKPGNATNDELSRLILSQQETLRKELEKQREVNRQLEHQLRENQLQQEKLQQVLSNQEATTQKYVTASSSSASSSPIRRPPQPMANPSPLSMQTPARPQGSRGSRTDEDEKLIITSNSATGTYQFPPPAQLSPSASPTNMGSPSRGFHNRVRNLPIPNLQLGGGDNDYTSAPQPPPAPVFQSSPYRSPSRSPERERVAQQPYTPPPQVSRAPHTKRESVLSTASTIPQPEESESRSRSTGPGGLFGLGLDIGNQPVGSQPLTTIPGSVDNTPVKCPRLPHKATFQHTPVKQTHDMMQMKMQTPTNAMTGTTTTPLRVERDAEGRIHLPNPMEYTPSPTKITKKPTTLPPGSIDHYVKELPDKLFKCVFPGCGKAFKRRYNVRSHIQTHLQDRPYACQHPGCGKSFVRNHDLMRHQKTHGGKTWSCLCGKRFIKESSLEKHQAKMGCAAAHTSPVKENINRDKRGYVLARMDEDLASGTYQRMDPPMNNNDTNRSMILTPSPATFSDLDSM</sequence>
<dbReference type="Proteomes" id="UP001377567">
    <property type="component" value="Unassembled WGS sequence"/>
</dbReference>
<evidence type="ECO:0000256" key="11">
    <source>
        <dbReference type="SAM" id="MobiDB-lite"/>
    </source>
</evidence>
<keyword evidence="6" id="KW-0805">Transcription regulation</keyword>
<evidence type="ECO:0000256" key="5">
    <source>
        <dbReference type="ARBA" id="ARBA00022833"/>
    </source>
</evidence>
<dbReference type="Gene3D" id="3.30.160.60">
    <property type="entry name" value="Classic Zinc Finger"/>
    <property type="match status" value="2"/>
</dbReference>
<feature type="compositionally biased region" description="Polar residues" evidence="11">
    <location>
        <begin position="27"/>
        <end position="36"/>
    </location>
</feature>
<keyword evidence="2" id="KW-0479">Metal-binding</keyword>
<dbReference type="GO" id="GO:0000785">
    <property type="term" value="C:chromatin"/>
    <property type="evidence" value="ECO:0007669"/>
    <property type="project" value="TreeGrafter"/>
</dbReference>
<evidence type="ECO:0000256" key="10">
    <source>
        <dbReference type="SAM" id="Coils"/>
    </source>
</evidence>
<dbReference type="PANTHER" id="PTHR14003">
    <property type="entry name" value="TRANSCRIPTIONAL REPRESSOR PROTEIN YY"/>
    <property type="match status" value="1"/>
</dbReference>
<dbReference type="GO" id="GO:0008270">
    <property type="term" value="F:zinc ion binding"/>
    <property type="evidence" value="ECO:0007669"/>
    <property type="project" value="UniProtKB-KW"/>
</dbReference>
<keyword evidence="4 9" id="KW-0863">Zinc-finger</keyword>
<dbReference type="FunFam" id="3.30.160.60:FF:001752">
    <property type="entry name" value="Transcriptional factor SWI5"/>
    <property type="match status" value="1"/>
</dbReference>
<feature type="coiled-coil region" evidence="10">
    <location>
        <begin position="227"/>
        <end position="261"/>
    </location>
</feature>
<dbReference type="GO" id="GO:0005667">
    <property type="term" value="C:transcription regulator complex"/>
    <property type="evidence" value="ECO:0007669"/>
    <property type="project" value="TreeGrafter"/>
</dbReference>
<feature type="domain" description="C2H2-type" evidence="12">
    <location>
        <begin position="602"/>
        <end position="631"/>
    </location>
</feature>
<evidence type="ECO:0000256" key="3">
    <source>
        <dbReference type="ARBA" id="ARBA00022737"/>
    </source>
</evidence>
<name>A0AAV5S658_MAUHU</name>
<keyword evidence="13" id="KW-0238">DNA-binding</keyword>
<comment type="subcellular location">
    <subcellularLocation>
        <location evidence="1">Nucleus</location>
    </subcellularLocation>
</comment>
<reference evidence="13 14" key="1">
    <citation type="journal article" date="2023" name="Elife">
        <title>Identification of key yeast species and microbe-microbe interactions impacting larval growth of Drosophila in the wild.</title>
        <authorList>
            <person name="Mure A."/>
            <person name="Sugiura Y."/>
            <person name="Maeda R."/>
            <person name="Honda K."/>
            <person name="Sakurai N."/>
            <person name="Takahashi Y."/>
            <person name="Watada M."/>
            <person name="Katoh T."/>
            <person name="Gotoh A."/>
            <person name="Gotoh Y."/>
            <person name="Taniguchi I."/>
            <person name="Nakamura K."/>
            <person name="Hayashi T."/>
            <person name="Katayama T."/>
            <person name="Uemura T."/>
            <person name="Hattori Y."/>
        </authorList>
    </citation>
    <scope>NUCLEOTIDE SEQUENCE [LARGE SCALE GENOMIC DNA]</scope>
    <source>
        <strain evidence="13 14">KH-74</strain>
    </source>
</reference>
<gene>
    <name evidence="13" type="ORF">DAKH74_057520</name>
</gene>
<dbReference type="EMBL" id="BTGD01000025">
    <property type="protein sequence ID" value="GMM59135.1"/>
    <property type="molecule type" value="Genomic_DNA"/>
</dbReference>
<comment type="caution">
    <text evidence="13">The sequence shown here is derived from an EMBL/GenBank/DDBJ whole genome shotgun (WGS) entry which is preliminary data.</text>
</comment>
<evidence type="ECO:0000256" key="4">
    <source>
        <dbReference type="ARBA" id="ARBA00022771"/>
    </source>
</evidence>
<feature type="compositionally biased region" description="Low complexity" evidence="11">
    <location>
        <begin position="184"/>
        <end position="202"/>
    </location>
</feature>
<organism evidence="13 14">
    <name type="scientific">Maudiozyma humilis</name>
    <name type="common">Sour dough yeast</name>
    <name type="synonym">Kazachstania humilis</name>
    <dbReference type="NCBI Taxonomy" id="51915"/>
    <lineage>
        <taxon>Eukaryota</taxon>
        <taxon>Fungi</taxon>
        <taxon>Dikarya</taxon>
        <taxon>Ascomycota</taxon>
        <taxon>Saccharomycotina</taxon>
        <taxon>Saccharomycetes</taxon>
        <taxon>Saccharomycetales</taxon>
        <taxon>Saccharomycetaceae</taxon>
        <taxon>Maudiozyma</taxon>
    </lineage>
</organism>
<evidence type="ECO:0000313" key="13">
    <source>
        <dbReference type="EMBL" id="GMM59135.1"/>
    </source>
</evidence>
<dbReference type="GO" id="GO:0045944">
    <property type="term" value="P:positive regulation of transcription by RNA polymerase II"/>
    <property type="evidence" value="ECO:0007669"/>
    <property type="project" value="UniProtKB-ARBA"/>
</dbReference>
<dbReference type="Pfam" id="PF00096">
    <property type="entry name" value="zf-C2H2"/>
    <property type="match status" value="2"/>
</dbReference>
<feature type="compositionally biased region" description="Polar residues" evidence="11">
    <location>
        <begin position="204"/>
        <end position="216"/>
    </location>
</feature>
<evidence type="ECO:0000259" key="12">
    <source>
        <dbReference type="PROSITE" id="PS50157"/>
    </source>
</evidence>
<keyword evidence="8" id="KW-0539">Nucleus</keyword>
<dbReference type="SMART" id="SM00355">
    <property type="entry name" value="ZnF_C2H2"/>
    <property type="match status" value="2"/>
</dbReference>
<evidence type="ECO:0000256" key="1">
    <source>
        <dbReference type="ARBA" id="ARBA00004123"/>
    </source>
</evidence>
<dbReference type="GO" id="GO:0000978">
    <property type="term" value="F:RNA polymerase II cis-regulatory region sequence-specific DNA binding"/>
    <property type="evidence" value="ECO:0007669"/>
    <property type="project" value="TreeGrafter"/>
</dbReference>
<evidence type="ECO:0000256" key="2">
    <source>
        <dbReference type="ARBA" id="ARBA00022723"/>
    </source>
</evidence>
<protein>
    <submittedName>
        <fullName evidence="13">DNA-binding transcription factor</fullName>
    </submittedName>
</protein>
<feature type="region of interest" description="Disordered" evidence="11">
    <location>
        <begin position="685"/>
        <end position="718"/>
    </location>
</feature>
<feature type="region of interest" description="Disordered" evidence="11">
    <location>
        <begin position="121"/>
        <end position="141"/>
    </location>
</feature>
<dbReference type="PROSITE" id="PS00028">
    <property type="entry name" value="ZINC_FINGER_C2H2_1"/>
    <property type="match status" value="2"/>
</dbReference>
<feature type="region of interest" description="Disordered" evidence="11">
    <location>
        <begin position="269"/>
        <end position="464"/>
    </location>
</feature>
<feature type="region of interest" description="Disordered" evidence="11">
    <location>
        <begin position="1"/>
        <end position="36"/>
    </location>
</feature>
<dbReference type="InterPro" id="IPR036236">
    <property type="entry name" value="Znf_C2H2_sf"/>
</dbReference>
<keyword evidence="14" id="KW-1185">Reference proteome</keyword>
<evidence type="ECO:0000256" key="6">
    <source>
        <dbReference type="ARBA" id="ARBA00023015"/>
    </source>
</evidence>
<dbReference type="AlphaFoldDB" id="A0AAV5S658"/>
<dbReference type="GO" id="GO:0005634">
    <property type="term" value="C:nucleus"/>
    <property type="evidence" value="ECO:0007669"/>
    <property type="project" value="UniProtKB-SubCell"/>
</dbReference>
<keyword evidence="3" id="KW-0677">Repeat</keyword>
<dbReference type="InterPro" id="IPR013087">
    <property type="entry name" value="Znf_C2H2_type"/>
</dbReference>
<evidence type="ECO:0000313" key="14">
    <source>
        <dbReference type="Proteomes" id="UP001377567"/>
    </source>
</evidence>
<keyword evidence="5" id="KW-0862">Zinc</keyword>
<evidence type="ECO:0000256" key="8">
    <source>
        <dbReference type="ARBA" id="ARBA00023242"/>
    </source>
</evidence>
<dbReference type="FunFam" id="3.30.160.60:FF:000125">
    <property type="entry name" value="Putative zinc finger protein 143"/>
    <property type="match status" value="1"/>
</dbReference>
<evidence type="ECO:0000256" key="9">
    <source>
        <dbReference type="PROSITE-ProRule" id="PRU00042"/>
    </source>
</evidence>
<dbReference type="PROSITE" id="PS50157">
    <property type="entry name" value="ZINC_FINGER_C2H2_2"/>
    <property type="match status" value="2"/>
</dbReference>
<keyword evidence="10" id="KW-0175">Coiled coil</keyword>
<feature type="domain" description="C2H2-type" evidence="12">
    <location>
        <begin position="572"/>
        <end position="601"/>
    </location>
</feature>
<feature type="compositionally biased region" description="Polar residues" evidence="11">
    <location>
        <begin position="694"/>
        <end position="718"/>
    </location>
</feature>
<feature type="region of interest" description="Disordered" evidence="11">
    <location>
        <begin position="176"/>
        <end position="216"/>
    </location>
</feature>
<evidence type="ECO:0000256" key="7">
    <source>
        <dbReference type="ARBA" id="ARBA00023163"/>
    </source>
</evidence>
<proteinExistence type="predicted"/>